<dbReference type="NCBIfam" id="TIGR01730">
    <property type="entry name" value="RND_mfp"/>
    <property type="match status" value="1"/>
</dbReference>
<name>A0A5D3YIF9_9BACT</name>
<dbReference type="Proteomes" id="UP000324595">
    <property type="component" value="Unassembled WGS sequence"/>
</dbReference>
<dbReference type="OrthoDB" id="1114717at2"/>
<organism evidence="2 3">
    <name type="scientific">Fodinibius salinus</name>
    <dbReference type="NCBI Taxonomy" id="860790"/>
    <lineage>
        <taxon>Bacteria</taxon>
        <taxon>Pseudomonadati</taxon>
        <taxon>Balneolota</taxon>
        <taxon>Balneolia</taxon>
        <taxon>Balneolales</taxon>
        <taxon>Balneolaceae</taxon>
        <taxon>Fodinibius</taxon>
    </lineage>
</organism>
<comment type="caution">
    <text evidence="2">The sequence shown here is derived from an EMBL/GenBank/DDBJ whole genome shotgun (WGS) entry which is preliminary data.</text>
</comment>
<comment type="similarity">
    <text evidence="1">Belongs to the membrane fusion protein (MFP) (TC 8.A.1) family.</text>
</comment>
<dbReference type="PANTHER" id="PTHR30469:SF15">
    <property type="entry name" value="HLYD FAMILY OF SECRETION PROTEINS"/>
    <property type="match status" value="1"/>
</dbReference>
<accession>A0A5D3YIF9</accession>
<dbReference type="GO" id="GO:1990281">
    <property type="term" value="C:efflux pump complex"/>
    <property type="evidence" value="ECO:0007669"/>
    <property type="project" value="TreeGrafter"/>
</dbReference>
<dbReference type="AlphaFoldDB" id="A0A5D3YIF9"/>
<evidence type="ECO:0000313" key="3">
    <source>
        <dbReference type="Proteomes" id="UP000324595"/>
    </source>
</evidence>
<dbReference type="SUPFAM" id="SSF111369">
    <property type="entry name" value="HlyD-like secretion proteins"/>
    <property type="match status" value="1"/>
</dbReference>
<dbReference type="InterPro" id="IPR006143">
    <property type="entry name" value="RND_pump_MFP"/>
</dbReference>
<evidence type="ECO:0000256" key="1">
    <source>
        <dbReference type="ARBA" id="ARBA00009477"/>
    </source>
</evidence>
<dbReference type="Gene3D" id="2.40.30.170">
    <property type="match status" value="1"/>
</dbReference>
<sequence length="373" mass="41490">MNRRKLSVLAGALIFIISIPLAWYLSGSAPEQADREPPVDVIKVPTITANPGTLTNRIQFTGRVIPEGRFDIFAEVTGRLMPEGKPFKTGTTFEKGEAIITLNDDEQRQQLKASKYEFSALISRILPDINIDYPNAYDDWQQYLENFDASDAIPPLPEVNNRQLQLYLNSQNIYSRYASIRQQEVRVDKFTIEAPFDGVVTENTVDPGALVQPSQRLGEFTKIDPLEIEASIPAEQAQFIKVGDRVELQFRTAGRKDVEARIDRKNAVIDPSSQSVKVFMKINDSNLKAGAYVEGSIAGRPFDNAVRIHQDALVRDNNIFVIRDSTAHFTEINVLAQSGDSVTISGLKPSTVIIDDFREASFEGSTVAPLGDQ</sequence>
<proteinExistence type="inferred from homology"/>
<dbReference type="PANTHER" id="PTHR30469">
    <property type="entry name" value="MULTIDRUG RESISTANCE PROTEIN MDTA"/>
    <property type="match status" value="1"/>
</dbReference>
<dbReference type="RefSeq" id="WP_148899587.1">
    <property type="nucleotide sequence ID" value="NZ_VNHY01000004.1"/>
</dbReference>
<gene>
    <name evidence="2" type="ORF">LX73_2266</name>
</gene>
<dbReference type="GO" id="GO:0015562">
    <property type="term" value="F:efflux transmembrane transporter activity"/>
    <property type="evidence" value="ECO:0007669"/>
    <property type="project" value="TreeGrafter"/>
</dbReference>
<evidence type="ECO:0000313" key="2">
    <source>
        <dbReference type="EMBL" id="TYP92020.1"/>
    </source>
</evidence>
<keyword evidence="3" id="KW-1185">Reference proteome</keyword>
<dbReference type="EMBL" id="VNHY01000004">
    <property type="protein sequence ID" value="TYP92020.1"/>
    <property type="molecule type" value="Genomic_DNA"/>
</dbReference>
<protein>
    <submittedName>
        <fullName evidence="2">RND family efflux transporter, MFP subunit</fullName>
    </submittedName>
</protein>
<reference evidence="2 3" key="1">
    <citation type="submission" date="2019-07" db="EMBL/GenBank/DDBJ databases">
        <title>Genomic Encyclopedia of Archaeal and Bacterial Type Strains, Phase II (KMG-II): from individual species to whole genera.</title>
        <authorList>
            <person name="Goeker M."/>
        </authorList>
    </citation>
    <scope>NUCLEOTIDE SEQUENCE [LARGE SCALE GENOMIC DNA]</scope>
    <source>
        <strain evidence="2 3">DSM 21935</strain>
    </source>
</reference>
<dbReference type="Gene3D" id="2.40.50.100">
    <property type="match status" value="1"/>
</dbReference>
<dbReference type="Gene3D" id="1.10.287.470">
    <property type="entry name" value="Helix hairpin bin"/>
    <property type="match status" value="1"/>
</dbReference>